<gene>
    <name evidence="7" type="ORF">TCAL_10909</name>
</gene>
<evidence type="ECO:0000256" key="5">
    <source>
        <dbReference type="SAM" id="MobiDB-lite"/>
    </source>
</evidence>
<accession>A0A553PJT5</accession>
<dbReference type="Proteomes" id="UP000318571">
    <property type="component" value="Chromosome 11"/>
</dbReference>
<feature type="compositionally biased region" description="Basic and acidic residues" evidence="5">
    <location>
        <begin position="836"/>
        <end position="847"/>
    </location>
</feature>
<evidence type="ECO:0000259" key="6">
    <source>
        <dbReference type="PROSITE" id="PS50865"/>
    </source>
</evidence>
<dbReference type="Gene3D" id="6.10.140.2220">
    <property type="match status" value="1"/>
</dbReference>
<evidence type="ECO:0000256" key="3">
    <source>
        <dbReference type="ARBA" id="ARBA00022833"/>
    </source>
</evidence>
<protein>
    <recommendedName>
        <fullName evidence="6">MYND-type domain-containing protein</fullName>
    </recommendedName>
</protein>
<feature type="compositionally biased region" description="Polar residues" evidence="5">
    <location>
        <begin position="851"/>
        <end position="867"/>
    </location>
</feature>
<evidence type="ECO:0000256" key="2">
    <source>
        <dbReference type="ARBA" id="ARBA00022771"/>
    </source>
</evidence>
<dbReference type="AlphaFoldDB" id="A0A553PJT5"/>
<proteinExistence type="predicted"/>
<dbReference type="PROSITE" id="PS50865">
    <property type="entry name" value="ZF_MYND_2"/>
    <property type="match status" value="1"/>
</dbReference>
<feature type="region of interest" description="Disordered" evidence="5">
    <location>
        <begin position="792"/>
        <end position="873"/>
    </location>
</feature>
<dbReference type="SUPFAM" id="SSF144232">
    <property type="entry name" value="HIT/MYND zinc finger-like"/>
    <property type="match status" value="1"/>
</dbReference>
<evidence type="ECO:0000313" key="8">
    <source>
        <dbReference type="Proteomes" id="UP000318571"/>
    </source>
</evidence>
<keyword evidence="3" id="KW-0862">Zinc</keyword>
<keyword evidence="2 4" id="KW-0863">Zinc-finger</keyword>
<dbReference type="InterPro" id="IPR002893">
    <property type="entry name" value="Znf_MYND"/>
</dbReference>
<dbReference type="GO" id="GO:0008270">
    <property type="term" value="F:zinc ion binding"/>
    <property type="evidence" value="ECO:0007669"/>
    <property type="project" value="UniProtKB-KW"/>
</dbReference>
<evidence type="ECO:0000256" key="1">
    <source>
        <dbReference type="ARBA" id="ARBA00022723"/>
    </source>
</evidence>
<dbReference type="PROSITE" id="PS01360">
    <property type="entry name" value="ZF_MYND_1"/>
    <property type="match status" value="1"/>
</dbReference>
<reference evidence="7 8" key="1">
    <citation type="journal article" date="2018" name="Nat. Ecol. Evol.">
        <title>Genomic signatures of mitonuclear coevolution across populations of Tigriopus californicus.</title>
        <authorList>
            <person name="Barreto F.S."/>
            <person name="Watson E.T."/>
            <person name="Lima T.G."/>
            <person name="Willett C.S."/>
            <person name="Edmands S."/>
            <person name="Li W."/>
            <person name="Burton R.S."/>
        </authorList>
    </citation>
    <scope>NUCLEOTIDE SEQUENCE [LARGE SCALE GENOMIC DNA]</scope>
    <source>
        <strain evidence="7 8">San Diego</strain>
    </source>
</reference>
<sequence length="978" mass="112987">MNDIPWVSRDITGPEEWSQYAEKILRDTDNADIQPSYGDIAGMLECSCPSPEHHEESRALSSPLLPCWFVDPTVKYQFGILSCLKHVRPSEEVWRRLLKPACVELFVVFPSLVTIEGDEDIRRACYFVFKGLDPSNEAARLFLFILDLANLLRLWDWKLSTQEMLRLLTSEWALLEDKHDVKMGALFLLRRPKFQNNFSPASLQSGRWYMFARRLDSKTRNCVGGFFMPCPSEANSWIGILVPDMFDRITRVPRLDATVQRLASFQKSNFKVHEIAKASIFISNNSIRRDETNNIKKTVFYVMGLMLHRDACGKGLAPKLDNKVKMIPFKMVLPNANFIDCTIVLNFVFMTGHQFLPVIQHISQKLDWIFRYNFTIEEEKEGPVPKEWIFQEEHFREEKFDRFKINTKFAGAREESHLPRVNRIWSKTTGMEDQTIDEIARTVGHIGCHFYVFVTDDVEDVLTDGLAPPRPFPMFSKSHYNHALQNRNHKVLMWTGSLFITMEEHETPFGLSGWLIHEDGNFKNPKYWQTFFQSIHPQTLVFKGGITEFVVQDLIKNSTMFSFSIAPIWAREGSDLGHGCFIDIFRQTIRAIFGDGRKHQYALVVNIPGKEARSGILLRDESGIGCRFYVPNDSKWTQRHFVSFNIPLSTRPLKSKISGSTSFKPNKKCYILGTFKAVLDFHIEVCDIPIYMCYKKKREFEIFVDIQKNEARRLWEDFDEREQFRRIMKQTKKDKPPKKSKPCNGVMYPGMLELFHEEKSKVLANMGNNESDDSCTLEALYQAQEHVRCFAPASSPAEPKIDSDSEIQQKENSVPDSSCPTEFAGKDPPTSSSPNKKSDPKTTEEKPATLISENQREVSISASQETVDQGFPSPLLKPMESIFQHIVSPEARNNVLDEMIHLTWKKLVDNEEPLRVCDNCGREEFDMKVCYTCRASFFCNNKCFKRAQKTHKKMCAQIVNQRLNIVMEVLRQPQLPKL</sequence>
<organism evidence="7 8">
    <name type="scientific">Tigriopus californicus</name>
    <name type="common">Marine copepod</name>
    <dbReference type="NCBI Taxonomy" id="6832"/>
    <lineage>
        <taxon>Eukaryota</taxon>
        <taxon>Metazoa</taxon>
        <taxon>Ecdysozoa</taxon>
        <taxon>Arthropoda</taxon>
        <taxon>Crustacea</taxon>
        <taxon>Multicrustacea</taxon>
        <taxon>Hexanauplia</taxon>
        <taxon>Copepoda</taxon>
        <taxon>Harpacticoida</taxon>
        <taxon>Harpacticidae</taxon>
        <taxon>Tigriopus</taxon>
    </lineage>
</organism>
<keyword evidence="1" id="KW-0479">Metal-binding</keyword>
<evidence type="ECO:0000313" key="7">
    <source>
        <dbReference type="EMBL" id="TRY77938.1"/>
    </source>
</evidence>
<dbReference type="EMBL" id="VCGU01000003">
    <property type="protein sequence ID" value="TRY77938.1"/>
    <property type="molecule type" value="Genomic_DNA"/>
</dbReference>
<feature type="compositionally biased region" description="Basic and acidic residues" evidence="5">
    <location>
        <begin position="799"/>
        <end position="809"/>
    </location>
</feature>
<evidence type="ECO:0000256" key="4">
    <source>
        <dbReference type="PROSITE-ProRule" id="PRU00134"/>
    </source>
</evidence>
<comment type="caution">
    <text evidence="7">The sequence shown here is derived from an EMBL/GenBank/DDBJ whole genome shotgun (WGS) entry which is preliminary data.</text>
</comment>
<feature type="compositionally biased region" description="Polar residues" evidence="5">
    <location>
        <begin position="810"/>
        <end position="820"/>
    </location>
</feature>
<name>A0A553PJT5_TIGCA</name>
<keyword evidence="8" id="KW-1185">Reference proteome</keyword>
<feature type="domain" description="MYND-type" evidence="6">
    <location>
        <begin position="917"/>
        <end position="955"/>
    </location>
</feature>